<dbReference type="AlphaFoldDB" id="A0A2A4WY51"/>
<evidence type="ECO:0000313" key="1">
    <source>
        <dbReference type="EMBL" id="PCI75156.1"/>
    </source>
</evidence>
<protein>
    <submittedName>
        <fullName evidence="1">Uncharacterized protein</fullName>
    </submittedName>
</protein>
<evidence type="ECO:0000313" key="2">
    <source>
        <dbReference type="Proteomes" id="UP000218775"/>
    </source>
</evidence>
<accession>A0A2A4WY51</accession>
<gene>
    <name evidence="1" type="ORF">COB21_05985</name>
</gene>
<organism evidence="1 2">
    <name type="scientific">Aerophobetes bacterium</name>
    <dbReference type="NCBI Taxonomy" id="2030807"/>
    <lineage>
        <taxon>Bacteria</taxon>
        <taxon>Candidatus Aerophobota</taxon>
    </lineage>
</organism>
<comment type="caution">
    <text evidence="1">The sequence shown here is derived from an EMBL/GenBank/DDBJ whole genome shotgun (WGS) entry which is preliminary data.</text>
</comment>
<name>A0A2A4WY51_UNCAE</name>
<dbReference type="EMBL" id="NVUK01000055">
    <property type="protein sequence ID" value="PCI75156.1"/>
    <property type="molecule type" value="Genomic_DNA"/>
</dbReference>
<sequence length="327" mass="35919">MTSQAAFVSGAGVLDRVLPCHSGFAMGGVISRADLELPYLFQRASNLELDAQRIKTLKAQITKPSPASGSGGGTAVTVTKSGAAQYQMNQYTVQQRKVKKSLEATLEAIKEMQKESEQDDSFAGKMLPIDYRISHIGYKHLSSNAENMHYVVLKGQGAKNELASFARHLAKMQYLPAVMDLVDQVSSTILDMVRREQEVCVIGSFISLARIKSLDPVAIREDATLDTDLVENAERYRVITETVLGGVFIGFGTRTTVTPEPNSARTIASSLNVFSFVSQGAIPLSDEFDLWKTYNAWKRTLVTDEHSGFPIAFKVRELMDVLTENGL</sequence>
<proteinExistence type="predicted"/>
<reference evidence="2" key="1">
    <citation type="submission" date="2017-08" db="EMBL/GenBank/DDBJ databases">
        <title>A dynamic microbial community with high functional redundancy inhabits the cold, oxic subseafloor aquifer.</title>
        <authorList>
            <person name="Tully B.J."/>
            <person name="Wheat C.G."/>
            <person name="Glazer B.T."/>
            <person name="Huber J.A."/>
        </authorList>
    </citation>
    <scope>NUCLEOTIDE SEQUENCE [LARGE SCALE GENOMIC DNA]</scope>
</reference>
<dbReference type="Proteomes" id="UP000218775">
    <property type="component" value="Unassembled WGS sequence"/>
</dbReference>